<comment type="subcellular location">
    <subcellularLocation>
        <location evidence="1">Cell membrane</location>
        <topology evidence="1">Multi-pass membrane protein</topology>
    </subcellularLocation>
</comment>
<dbReference type="InterPro" id="IPR007227">
    <property type="entry name" value="Cell_shape_determining_MreD"/>
</dbReference>
<gene>
    <name evidence="9" type="primary">mreD</name>
    <name evidence="9" type="ORF">PQ472_07050</name>
</gene>
<feature type="transmembrane region" description="Helical" evidence="8">
    <location>
        <begin position="6"/>
        <end position="26"/>
    </location>
</feature>
<evidence type="ECO:0000313" key="10">
    <source>
        <dbReference type="Proteomes" id="UP001220377"/>
    </source>
</evidence>
<dbReference type="Proteomes" id="UP001220377">
    <property type="component" value="Chromosome"/>
</dbReference>
<proteinExistence type="inferred from homology"/>
<evidence type="ECO:0000256" key="1">
    <source>
        <dbReference type="ARBA" id="ARBA00004651"/>
    </source>
</evidence>
<keyword evidence="4 8" id="KW-0812">Transmembrane</keyword>
<dbReference type="EMBL" id="CP117884">
    <property type="protein sequence ID" value="WDF83832.1"/>
    <property type="molecule type" value="Genomic_DNA"/>
</dbReference>
<comment type="similarity">
    <text evidence="2">Belongs to the MreD family.</text>
</comment>
<evidence type="ECO:0000256" key="2">
    <source>
        <dbReference type="ARBA" id="ARBA00007776"/>
    </source>
</evidence>
<dbReference type="NCBIfam" id="TIGR03426">
    <property type="entry name" value="shape_MreD"/>
    <property type="match status" value="1"/>
</dbReference>
<feature type="transmembrane region" description="Helical" evidence="8">
    <location>
        <begin position="109"/>
        <end position="131"/>
    </location>
</feature>
<keyword evidence="7 8" id="KW-0472">Membrane</keyword>
<keyword evidence="6 8" id="KW-1133">Transmembrane helix</keyword>
<evidence type="ECO:0000256" key="6">
    <source>
        <dbReference type="ARBA" id="ARBA00022989"/>
    </source>
</evidence>
<organism evidence="9 10">
    <name type="scientific">Lacticaseibacillus pabuli</name>
    <dbReference type="NCBI Taxonomy" id="3025672"/>
    <lineage>
        <taxon>Bacteria</taxon>
        <taxon>Bacillati</taxon>
        <taxon>Bacillota</taxon>
        <taxon>Bacilli</taxon>
        <taxon>Lactobacillales</taxon>
        <taxon>Lactobacillaceae</taxon>
        <taxon>Lacticaseibacillus</taxon>
    </lineage>
</organism>
<evidence type="ECO:0000256" key="3">
    <source>
        <dbReference type="ARBA" id="ARBA00022475"/>
    </source>
</evidence>
<feature type="transmembrane region" description="Helical" evidence="8">
    <location>
        <begin position="151"/>
        <end position="170"/>
    </location>
</feature>
<feature type="transmembrane region" description="Helical" evidence="8">
    <location>
        <begin position="38"/>
        <end position="57"/>
    </location>
</feature>
<keyword evidence="5" id="KW-0133">Cell shape</keyword>
<accession>A0ABY7WUI0</accession>
<name>A0ABY7WUI0_9LACO</name>
<evidence type="ECO:0000256" key="5">
    <source>
        <dbReference type="ARBA" id="ARBA00022960"/>
    </source>
</evidence>
<reference evidence="9 10" key="1">
    <citation type="submission" date="2023-02" db="EMBL/GenBank/DDBJ databases">
        <title>Genome sequence of Lacticaseibacillus sp. KACC 23028.</title>
        <authorList>
            <person name="Kim S."/>
            <person name="Heo J."/>
            <person name="Kwon S.-W."/>
        </authorList>
    </citation>
    <scope>NUCLEOTIDE SEQUENCE [LARGE SCALE GENOMIC DNA]</scope>
    <source>
        <strain evidence="9 10">KACC 23028</strain>
    </source>
</reference>
<evidence type="ECO:0000256" key="8">
    <source>
        <dbReference type="SAM" id="Phobius"/>
    </source>
</evidence>
<feature type="transmembrane region" description="Helical" evidence="8">
    <location>
        <begin position="77"/>
        <end position="97"/>
    </location>
</feature>
<sequence>MNDKPFTRHWLVFLIAFVALILDGSIDHLFGGLITHGVPLATPMSLLLIFVFMAVYVPRENWLLWQSILLGLIYDSYYDGIIGVHMLILPLIVYVVMTIRDYIPRTWPFMLGMFIIALTAWTFMDYLAAMFTGATSVSVITMITQHLAPNINLNVILFAILYYTCSRLLVKLNS</sequence>
<evidence type="ECO:0000256" key="4">
    <source>
        <dbReference type="ARBA" id="ARBA00022692"/>
    </source>
</evidence>
<protein>
    <submittedName>
        <fullName evidence="9">Rod shape-determining protein MreD</fullName>
    </submittedName>
</protein>
<dbReference type="Pfam" id="PF04093">
    <property type="entry name" value="MreD"/>
    <property type="match status" value="1"/>
</dbReference>
<keyword evidence="3" id="KW-1003">Cell membrane</keyword>
<evidence type="ECO:0000256" key="7">
    <source>
        <dbReference type="ARBA" id="ARBA00023136"/>
    </source>
</evidence>
<dbReference type="RefSeq" id="WP_274262255.1">
    <property type="nucleotide sequence ID" value="NZ_CP117884.1"/>
</dbReference>
<keyword evidence="10" id="KW-1185">Reference proteome</keyword>
<evidence type="ECO:0000313" key="9">
    <source>
        <dbReference type="EMBL" id="WDF83832.1"/>
    </source>
</evidence>